<protein>
    <submittedName>
        <fullName evidence="1">Uncharacterized protein</fullName>
    </submittedName>
</protein>
<dbReference type="KEGG" id="mgot:MgSA37_00786"/>
<dbReference type="OrthoDB" id="799960at2"/>
<dbReference type="AlphaFoldDB" id="A0A110B146"/>
<dbReference type="Proteomes" id="UP000218263">
    <property type="component" value="Chromosome"/>
</dbReference>
<reference evidence="1 2" key="1">
    <citation type="submission" date="2015-12" db="EMBL/GenBank/DDBJ databases">
        <title>Genome sequence of Mucilaginibacter gotjawali.</title>
        <authorList>
            <person name="Lee J.S."/>
            <person name="Lee K.C."/>
            <person name="Kim K.K."/>
            <person name="Lee B.W."/>
        </authorList>
    </citation>
    <scope>NUCLEOTIDE SEQUENCE [LARGE SCALE GENOMIC DNA]</scope>
    <source>
        <strain evidence="1 2">SA3-7</strain>
    </source>
</reference>
<gene>
    <name evidence="1" type="ORF">MgSA37_00786</name>
</gene>
<proteinExistence type="predicted"/>
<dbReference type="EMBL" id="AP017313">
    <property type="protein sequence ID" value="BAU52624.1"/>
    <property type="molecule type" value="Genomic_DNA"/>
</dbReference>
<name>A0A110B146_9SPHI</name>
<accession>A0A110B146</accession>
<keyword evidence="2" id="KW-1185">Reference proteome</keyword>
<organism evidence="1 2">
    <name type="scientific">Mucilaginibacter gotjawali</name>
    <dbReference type="NCBI Taxonomy" id="1550579"/>
    <lineage>
        <taxon>Bacteria</taxon>
        <taxon>Pseudomonadati</taxon>
        <taxon>Bacteroidota</taxon>
        <taxon>Sphingobacteriia</taxon>
        <taxon>Sphingobacteriales</taxon>
        <taxon>Sphingobacteriaceae</taxon>
        <taxon>Mucilaginibacter</taxon>
    </lineage>
</organism>
<evidence type="ECO:0000313" key="2">
    <source>
        <dbReference type="Proteomes" id="UP000218263"/>
    </source>
</evidence>
<sequence>MSVSQVILLIVVHGLVFGVACYFIGAQREIGPIASGFIGFVLGSIGLIIVLVSTRKQVIPFNVQLQYYKQLLDNGTISEAEYNHLKGRLIEQQ</sequence>
<dbReference type="RefSeq" id="WP_096349932.1">
    <property type="nucleotide sequence ID" value="NZ_AP017313.1"/>
</dbReference>
<evidence type="ECO:0000313" key="1">
    <source>
        <dbReference type="EMBL" id="BAU52624.1"/>
    </source>
</evidence>